<dbReference type="VEuPathDB" id="FungiDB:PYU1_G013470"/>
<dbReference type="InParanoid" id="K3X8F0"/>
<dbReference type="STRING" id="431595.K3X8F0"/>
<name>K3X8F0_GLOUD</name>
<keyword evidence="3" id="KW-1185">Reference proteome</keyword>
<feature type="compositionally biased region" description="Basic and acidic residues" evidence="1">
    <location>
        <begin position="28"/>
        <end position="38"/>
    </location>
</feature>
<dbReference type="eggNOG" id="KOG0583">
    <property type="taxonomic scope" value="Eukaryota"/>
</dbReference>
<protein>
    <recommendedName>
        <fullName evidence="4">Non-specific serine/threonine protein kinase</fullName>
    </recommendedName>
</protein>
<evidence type="ECO:0000313" key="3">
    <source>
        <dbReference type="Proteomes" id="UP000019132"/>
    </source>
</evidence>
<dbReference type="AlphaFoldDB" id="K3X8F0"/>
<dbReference type="HOGENOM" id="CLU_116968_0_0_1"/>
<evidence type="ECO:0000256" key="1">
    <source>
        <dbReference type="SAM" id="MobiDB-lite"/>
    </source>
</evidence>
<proteinExistence type="predicted"/>
<sequence length="211" mass="24101">AHPWFLENAITTEHLRADLLTRKVQVEEEKRKEREQKRQSAAKQMDHEEEFDPFNMDVMRSVASSVASSIVSEPGSGDAYAPLYPKDGIALYTSFQSKSSPAEVQEHVERALSDVSARYVTKKNRFKTKVEMKTEDVGFAVRIYSLANTPDRCIVEFRRTHGNCFKFQEAYRKLSLALADLVWDDKIEVNDDAATERESGEELISDEAMMI</sequence>
<dbReference type="EMBL" id="GL376593">
    <property type="status" value="NOT_ANNOTATED_CDS"/>
    <property type="molecule type" value="Genomic_DNA"/>
</dbReference>
<reference evidence="3" key="2">
    <citation type="submission" date="2010-04" db="EMBL/GenBank/DDBJ databases">
        <authorList>
            <person name="Buell R."/>
            <person name="Hamilton J."/>
            <person name="Hostetler J."/>
        </authorList>
    </citation>
    <scope>NUCLEOTIDE SEQUENCE [LARGE SCALE GENOMIC DNA]</scope>
    <source>
        <strain evidence="3">DAOM:BR144</strain>
    </source>
</reference>
<reference evidence="3" key="1">
    <citation type="journal article" date="2010" name="Genome Biol.">
        <title>Genome sequence of the necrotrophic plant pathogen Pythium ultimum reveals original pathogenicity mechanisms and effector repertoire.</title>
        <authorList>
            <person name="Levesque C.A."/>
            <person name="Brouwer H."/>
            <person name="Cano L."/>
            <person name="Hamilton J.P."/>
            <person name="Holt C."/>
            <person name="Huitema E."/>
            <person name="Raffaele S."/>
            <person name="Robideau G.P."/>
            <person name="Thines M."/>
            <person name="Win J."/>
            <person name="Zerillo M.M."/>
            <person name="Beakes G.W."/>
            <person name="Boore J.L."/>
            <person name="Busam D."/>
            <person name="Dumas B."/>
            <person name="Ferriera S."/>
            <person name="Fuerstenberg S.I."/>
            <person name="Gachon C.M."/>
            <person name="Gaulin E."/>
            <person name="Govers F."/>
            <person name="Grenville-Briggs L."/>
            <person name="Horner N."/>
            <person name="Hostetler J."/>
            <person name="Jiang R.H."/>
            <person name="Johnson J."/>
            <person name="Krajaejun T."/>
            <person name="Lin H."/>
            <person name="Meijer H.J."/>
            <person name="Moore B."/>
            <person name="Morris P."/>
            <person name="Phuntmart V."/>
            <person name="Puiu D."/>
            <person name="Shetty J."/>
            <person name="Stajich J.E."/>
            <person name="Tripathy S."/>
            <person name="Wawra S."/>
            <person name="van West P."/>
            <person name="Whitty B.R."/>
            <person name="Coutinho P.M."/>
            <person name="Henrissat B."/>
            <person name="Martin F."/>
            <person name="Thomas P.D."/>
            <person name="Tyler B.M."/>
            <person name="De Vries R.P."/>
            <person name="Kamoun S."/>
            <person name="Yandell M."/>
            <person name="Tisserat N."/>
            <person name="Buell C.R."/>
        </authorList>
    </citation>
    <scope>NUCLEOTIDE SEQUENCE</scope>
    <source>
        <strain evidence="3">DAOM:BR144</strain>
    </source>
</reference>
<organism evidence="2 3">
    <name type="scientific">Globisporangium ultimum (strain ATCC 200006 / CBS 805.95 / DAOM BR144)</name>
    <name type="common">Pythium ultimum</name>
    <dbReference type="NCBI Taxonomy" id="431595"/>
    <lineage>
        <taxon>Eukaryota</taxon>
        <taxon>Sar</taxon>
        <taxon>Stramenopiles</taxon>
        <taxon>Oomycota</taxon>
        <taxon>Peronosporomycetes</taxon>
        <taxon>Pythiales</taxon>
        <taxon>Pythiaceae</taxon>
        <taxon>Globisporangium</taxon>
    </lineage>
</organism>
<dbReference type="EnsemblProtists" id="PYU1_T013499">
    <property type="protein sequence ID" value="PYU1_T013499"/>
    <property type="gene ID" value="PYU1_G013470"/>
</dbReference>
<dbReference type="Proteomes" id="UP000019132">
    <property type="component" value="Unassembled WGS sequence"/>
</dbReference>
<reference evidence="2" key="3">
    <citation type="submission" date="2015-02" db="UniProtKB">
        <authorList>
            <consortium name="EnsemblProtists"/>
        </authorList>
    </citation>
    <scope>IDENTIFICATION</scope>
    <source>
        <strain evidence="2">DAOM BR144</strain>
    </source>
</reference>
<evidence type="ECO:0000313" key="2">
    <source>
        <dbReference type="EnsemblProtists" id="PYU1_T013499"/>
    </source>
</evidence>
<feature type="region of interest" description="Disordered" evidence="1">
    <location>
        <begin position="28"/>
        <end position="47"/>
    </location>
</feature>
<dbReference type="Gene3D" id="3.30.310.80">
    <property type="entry name" value="Kinase associated domain 1, KA1"/>
    <property type="match status" value="1"/>
</dbReference>
<accession>K3X8F0</accession>
<evidence type="ECO:0008006" key="4">
    <source>
        <dbReference type="Google" id="ProtNLM"/>
    </source>
</evidence>